<reference evidence="2 3" key="1">
    <citation type="submission" date="2023-12" db="EMBL/GenBank/DDBJ databases">
        <title>Baltic Sea Cyanobacteria.</title>
        <authorList>
            <person name="Delbaje E."/>
            <person name="Fewer D.P."/>
            <person name="Shishido T.K."/>
        </authorList>
    </citation>
    <scope>NUCLEOTIDE SEQUENCE [LARGE SCALE GENOMIC DNA]</scope>
    <source>
        <strain evidence="2 3">UHCC-0300</strain>
    </source>
</reference>
<dbReference type="GO" id="GO:0008168">
    <property type="term" value="F:methyltransferase activity"/>
    <property type="evidence" value="ECO:0007669"/>
    <property type="project" value="UniProtKB-KW"/>
</dbReference>
<evidence type="ECO:0000259" key="1">
    <source>
        <dbReference type="Pfam" id="PF05050"/>
    </source>
</evidence>
<name>A0ABU5UJ06_9CYAN</name>
<dbReference type="GO" id="GO:0032259">
    <property type="term" value="P:methylation"/>
    <property type="evidence" value="ECO:0007669"/>
    <property type="project" value="UniProtKB-KW"/>
</dbReference>
<protein>
    <submittedName>
        <fullName evidence="2">FkbM family methyltransferase</fullName>
    </submittedName>
</protein>
<organism evidence="2 3">
    <name type="scientific">Nodularia harveyana UHCC-0300</name>
    <dbReference type="NCBI Taxonomy" id="2974287"/>
    <lineage>
        <taxon>Bacteria</taxon>
        <taxon>Bacillati</taxon>
        <taxon>Cyanobacteriota</taxon>
        <taxon>Cyanophyceae</taxon>
        <taxon>Nostocales</taxon>
        <taxon>Nodulariaceae</taxon>
        <taxon>Nodularia</taxon>
    </lineage>
</organism>
<keyword evidence="2" id="KW-0489">Methyltransferase</keyword>
<dbReference type="SUPFAM" id="SSF53335">
    <property type="entry name" value="S-adenosyl-L-methionine-dependent methyltransferases"/>
    <property type="match status" value="1"/>
</dbReference>
<dbReference type="PANTHER" id="PTHR34203:SF15">
    <property type="entry name" value="SLL1173 PROTEIN"/>
    <property type="match status" value="1"/>
</dbReference>
<proteinExistence type="predicted"/>
<dbReference type="PANTHER" id="PTHR34203">
    <property type="entry name" value="METHYLTRANSFERASE, FKBM FAMILY PROTEIN"/>
    <property type="match status" value="1"/>
</dbReference>
<keyword evidence="2" id="KW-0808">Transferase</keyword>
<dbReference type="InterPro" id="IPR052514">
    <property type="entry name" value="SAM-dependent_MTase"/>
</dbReference>
<dbReference type="NCBIfam" id="TIGR01444">
    <property type="entry name" value="fkbM_fam"/>
    <property type="match status" value="1"/>
</dbReference>
<dbReference type="Gene3D" id="3.40.50.150">
    <property type="entry name" value="Vaccinia Virus protein VP39"/>
    <property type="match status" value="1"/>
</dbReference>
<accession>A0ABU5UJ06</accession>
<dbReference type="InterPro" id="IPR029063">
    <property type="entry name" value="SAM-dependent_MTases_sf"/>
</dbReference>
<evidence type="ECO:0000313" key="3">
    <source>
        <dbReference type="Proteomes" id="UP001302120"/>
    </source>
</evidence>
<dbReference type="InterPro" id="IPR006342">
    <property type="entry name" value="FkbM_mtfrase"/>
</dbReference>
<dbReference type="Pfam" id="PF05050">
    <property type="entry name" value="Methyltransf_21"/>
    <property type="match status" value="1"/>
</dbReference>
<dbReference type="EMBL" id="JAYGHG010000040">
    <property type="protein sequence ID" value="MEA5583333.1"/>
    <property type="molecule type" value="Genomic_DNA"/>
</dbReference>
<comment type="caution">
    <text evidence="2">The sequence shown here is derived from an EMBL/GenBank/DDBJ whole genome shotgun (WGS) entry which is preliminary data.</text>
</comment>
<evidence type="ECO:0000313" key="2">
    <source>
        <dbReference type="EMBL" id="MEA5583333.1"/>
    </source>
</evidence>
<dbReference type="RefSeq" id="WP_323197633.1">
    <property type="nucleotide sequence ID" value="NZ_JAYGHG010000040.1"/>
</dbReference>
<gene>
    <name evidence="2" type="ORF">VB620_18550</name>
</gene>
<dbReference type="Proteomes" id="UP001302120">
    <property type="component" value="Unassembled WGS sequence"/>
</dbReference>
<sequence>MNSFFWLLIDKFYNKNPQLRKLLITILFGDNNITVNLFDRKLLINSIKENGYYRASRICNTSSLLRDEISVLLNISAILSAGDTFIDVGANIGIFSSLLSRYKSILPDLDIHAFEANPDTYQRLKNNAENYGFKIYNTAISDTEGELEFCEGAVSHVFTTLENASKYNFKNKVTNVKSQRLDRLAIKGNSIILKIDVEGQEMSVLKGASSWFDAKRIKAVYLDGFADKDKQELLNFLRSYNFSLWDGRELVKTDGNLFSLLAIAPENPL</sequence>
<feature type="domain" description="Methyltransferase FkbM" evidence="1">
    <location>
        <begin position="87"/>
        <end position="243"/>
    </location>
</feature>
<keyword evidence="3" id="KW-1185">Reference proteome</keyword>